<feature type="binding site" evidence="4">
    <location>
        <begin position="270"/>
        <end position="274"/>
    </location>
    <ligand>
        <name>FAD</name>
        <dbReference type="ChEBI" id="CHEBI:57692"/>
    </ligand>
</feature>
<gene>
    <name evidence="8" type="ordered locus">Cyagr_2121</name>
</gene>
<feature type="binding site" evidence="4">
    <location>
        <begin position="410"/>
        <end position="412"/>
    </location>
    <ligand>
        <name>FAD</name>
        <dbReference type="ChEBI" id="CHEBI:57692"/>
    </ligand>
</feature>
<evidence type="ECO:0000256" key="4">
    <source>
        <dbReference type="PIRSR" id="PIRSR602081-1"/>
    </source>
</evidence>
<dbReference type="PROSITE" id="PS00691">
    <property type="entry name" value="DNA_PHOTOLYASES_1_2"/>
    <property type="match status" value="1"/>
</dbReference>
<dbReference type="RefSeq" id="WP_015109684.1">
    <property type="nucleotide sequence ID" value="NC_019675.1"/>
</dbReference>
<sequence length="504" mass="54626">MAPERWLFWHRRDLRLADNLGLAAAAAATPAVTGLYVLDPAFLAGQGGHPTMAPARAWFLCESLRELAARWREAGSQLLILRGDPLALVPLAARAAGAAVVAWNRDVEPARRESDRQVAAALRAQGTRVLVDWDQLLVAPEAIRTGAGEPYRVYGPYLRNWRGQVEGRAALGAGSAGGLEPVAAPDGLLDLEPTALPAERAPLWQALPRLEDVPSAEELGLPFSGADLCPCRPGEAAALAQLQAFADGGVNGGPLAAYEPGRNLPGEAGTSALSAALSVGTLSPRQAWAAAQGARALARSAEALTSIGVWEQELAWREFYQQALFHFPELADGPYRPQWKVFPWENDPERLRAWEEGCTGFPIVDAAMRQLNASGWMHNRCRMIVASFLVKDLICDWRLGEQVFMQRLVDGDLAANNGGWQWSASSGMDPRPLRIFNPATQASKFDPEATYIRRWLPELAHVATADLISGAIGPLERRGYPEPIVSHKVQQARFKALHAALPRG</sequence>
<keyword evidence="3 6" id="KW-0157">Chromophore</keyword>
<dbReference type="EMBL" id="CP003495">
    <property type="protein sequence ID" value="AFY29240.1"/>
    <property type="molecule type" value="Genomic_DNA"/>
</dbReference>
<dbReference type="GO" id="GO:0071949">
    <property type="term" value="F:FAD binding"/>
    <property type="evidence" value="ECO:0007669"/>
    <property type="project" value="TreeGrafter"/>
</dbReference>
<dbReference type="InterPro" id="IPR006050">
    <property type="entry name" value="DNA_photolyase_N"/>
</dbReference>
<dbReference type="Pfam" id="PF00875">
    <property type="entry name" value="DNA_photolyase"/>
    <property type="match status" value="1"/>
</dbReference>
<dbReference type="GO" id="GO:0003677">
    <property type="term" value="F:DNA binding"/>
    <property type="evidence" value="ECO:0007669"/>
    <property type="project" value="TreeGrafter"/>
</dbReference>
<dbReference type="OrthoDB" id="9772484at2"/>
<dbReference type="Pfam" id="PF03441">
    <property type="entry name" value="FAD_binding_7"/>
    <property type="match status" value="1"/>
</dbReference>
<feature type="site" description="Electron transfer via tryptophanyl radical" evidence="5">
    <location>
        <position position="397"/>
    </location>
</feature>
<dbReference type="AlphaFoldDB" id="K9P7Z7"/>
<name>K9P7Z7_CYAGP</name>
<evidence type="ECO:0000256" key="3">
    <source>
        <dbReference type="ARBA" id="ARBA00022991"/>
    </source>
</evidence>
<keyword evidence="2 4" id="KW-0274">FAD</keyword>
<proteinExistence type="inferred from homology"/>
<evidence type="ECO:0000256" key="2">
    <source>
        <dbReference type="ARBA" id="ARBA00022827"/>
    </source>
</evidence>
<dbReference type="SUPFAM" id="SSF52425">
    <property type="entry name" value="Cryptochrome/photolyase, N-terminal domain"/>
    <property type="match status" value="1"/>
</dbReference>
<feature type="binding site" evidence="4">
    <location>
        <position position="310"/>
    </location>
    <ligand>
        <name>FAD</name>
        <dbReference type="ChEBI" id="CHEBI:57692"/>
    </ligand>
</feature>
<dbReference type="Gene3D" id="3.40.50.620">
    <property type="entry name" value="HUPs"/>
    <property type="match status" value="1"/>
</dbReference>
<dbReference type="PROSITE" id="PS51645">
    <property type="entry name" value="PHR_CRY_ALPHA_BETA"/>
    <property type="match status" value="1"/>
</dbReference>
<dbReference type="GO" id="GO:0006139">
    <property type="term" value="P:nucleobase-containing compound metabolic process"/>
    <property type="evidence" value="ECO:0007669"/>
    <property type="project" value="UniProtKB-ARBA"/>
</dbReference>
<evidence type="ECO:0000259" key="7">
    <source>
        <dbReference type="PROSITE" id="PS51645"/>
    </source>
</evidence>
<dbReference type="HOGENOM" id="CLU_010348_2_2_3"/>
<dbReference type="InterPro" id="IPR036134">
    <property type="entry name" value="Crypto/Photolyase_FAD-like_sf"/>
</dbReference>
<evidence type="ECO:0000256" key="6">
    <source>
        <dbReference type="RuleBase" id="RU004182"/>
    </source>
</evidence>
<dbReference type="eggNOG" id="COG0415">
    <property type="taxonomic scope" value="Bacteria"/>
</dbReference>
<dbReference type="PRINTS" id="PR00147">
    <property type="entry name" value="DNAPHOTLYASE"/>
</dbReference>
<comment type="cofactor">
    <cofactor evidence="4">
        <name>FAD</name>
        <dbReference type="ChEBI" id="CHEBI:57692"/>
    </cofactor>
    <text evidence="4">Binds 1 FAD per subunit.</text>
</comment>
<dbReference type="InterPro" id="IPR036155">
    <property type="entry name" value="Crypto/Photolyase_N_sf"/>
</dbReference>
<dbReference type="InterPro" id="IPR002081">
    <property type="entry name" value="Cryptochrome/DNA_photolyase_1"/>
</dbReference>
<dbReference type="Gene3D" id="1.25.40.80">
    <property type="match status" value="1"/>
</dbReference>
<evidence type="ECO:0000256" key="5">
    <source>
        <dbReference type="PIRSR" id="PIRSR602081-2"/>
    </source>
</evidence>
<organism evidence="8 9">
    <name type="scientific">Cyanobium gracile (strain ATCC 27147 / PCC 6307)</name>
    <dbReference type="NCBI Taxonomy" id="292564"/>
    <lineage>
        <taxon>Bacteria</taxon>
        <taxon>Bacillati</taxon>
        <taxon>Cyanobacteriota</taxon>
        <taxon>Cyanophyceae</taxon>
        <taxon>Synechococcales</taxon>
        <taxon>Prochlorococcaceae</taxon>
        <taxon>Cyanobium</taxon>
    </lineage>
</organism>
<dbReference type="PATRIC" id="fig|292564.3.peg.2011"/>
<feature type="site" description="Electron transfer via tryptophanyl radical" evidence="5">
    <location>
        <position position="344"/>
    </location>
</feature>
<dbReference type="GO" id="GO:0009416">
    <property type="term" value="P:response to light stimulus"/>
    <property type="evidence" value="ECO:0007669"/>
    <property type="project" value="TreeGrafter"/>
</dbReference>
<evidence type="ECO:0000313" key="9">
    <source>
        <dbReference type="Proteomes" id="UP000010388"/>
    </source>
</evidence>
<feature type="binding site" evidence="4">
    <location>
        <begin position="313"/>
        <end position="320"/>
    </location>
    <ligand>
        <name>FAD</name>
        <dbReference type="ChEBI" id="CHEBI:57692"/>
    </ligand>
</feature>
<evidence type="ECO:0000256" key="1">
    <source>
        <dbReference type="ARBA" id="ARBA00022630"/>
    </source>
</evidence>
<dbReference type="GO" id="GO:0006950">
    <property type="term" value="P:response to stress"/>
    <property type="evidence" value="ECO:0007669"/>
    <property type="project" value="UniProtKB-ARBA"/>
</dbReference>
<feature type="site" description="Electron transfer via tryptophanyl radical" evidence="5">
    <location>
        <position position="420"/>
    </location>
</feature>
<evidence type="ECO:0000313" key="8">
    <source>
        <dbReference type="EMBL" id="AFY29240.1"/>
    </source>
</evidence>
<feature type="domain" description="Photolyase/cryptochrome alpha/beta" evidence="7">
    <location>
        <begin position="4"/>
        <end position="137"/>
    </location>
</feature>
<accession>K9P7Z7</accession>
<dbReference type="GO" id="GO:0003904">
    <property type="term" value="F:deoxyribodipyrimidine photo-lyase activity"/>
    <property type="evidence" value="ECO:0007669"/>
    <property type="project" value="TreeGrafter"/>
</dbReference>
<keyword evidence="1 4" id="KW-0285">Flavoprotein</keyword>
<dbReference type="InterPro" id="IPR014729">
    <property type="entry name" value="Rossmann-like_a/b/a_fold"/>
</dbReference>
<feature type="binding site" evidence="4">
    <location>
        <position position="258"/>
    </location>
    <ligand>
        <name>FAD</name>
        <dbReference type="ChEBI" id="CHEBI:57692"/>
    </ligand>
</feature>
<dbReference type="PROSITE" id="PS00394">
    <property type="entry name" value="DNA_PHOTOLYASES_1_1"/>
    <property type="match status" value="1"/>
</dbReference>
<protein>
    <submittedName>
        <fullName evidence="8">Deoxyribodipyrimidine photolyase</fullName>
    </submittedName>
</protein>
<dbReference type="STRING" id="292564.Cyagr_2121"/>
<dbReference type="InterPro" id="IPR005101">
    <property type="entry name" value="Cryptochr/Photolyase_FAD-bd"/>
</dbReference>
<dbReference type="SUPFAM" id="SSF48173">
    <property type="entry name" value="Cryptochrome/photolyase FAD-binding domain"/>
    <property type="match status" value="1"/>
</dbReference>
<comment type="similarity">
    <text evidence="6">Belongs to the DNA photolyase family.</text>
</comment>
<dbReference type="PANTHER" id="PTHR11455:SF9">
    <property type="entry name" value="CRYPTOCHROME CIRCADIAN CLOCK 5 ISOFORM X1"/>
    <property type="match status" value="1"/>
</dbReference>
<dbReference type="KEGG" id="cgc:Cyagr_2121"/>
<reference evidence="9" key="1">
    <citation type="journal article" date="2013" name="Proc. Natl. Acad. Sci. U.S.A.">
        <title>Improving the coverage of the cyanobacterial phylum using diversity-driven genome sequencing.</title>
        <authorList>
            <person name="Shih P.M."/>
            <person name="Wu D."/>
            <person name="Latifi A."/>
            <person name="Axen S.D."/>
            <person name="Fewer D.P."/>
            <person name="Talla E."/>
            <person name="Calteau A."/>
            <person name="Cai F."/>
            <person name="Tandeau de Marsac N."/>
            <person name="Rippka R."/>
            <person name="Herdman M."/>
            <person name="Sivonen K."/>
            <person name="Coursin T."/>
            <person name="Laurent T."/>
            <person name="Goodwin L."/>
            <person name="Nolan M."/>
            <person name="Davenport K.W."/>
            <person name="Han C.S."/>
            <person name="Rubin E.M."/>
            <person name="Eisen J.A."/>
            <person name="Woyke T."/>
            <person name="Gugger M."/>
            <person name="Kerfeld C.A."/>
        </authorList>
    </citation>
    <scope>NUCLEOTIDE SEQUENCE [LARGE SCALE GENOMIC DNA]</scope>
    <source>
        <strain evidence="9">ATCC 27147 / PCC 6307</strain>
    </source>
</reference>
<dbReference type="Proteomes" id="UP000010388">
    <property type="component" value="Chromosome"/>
</dbReference>
<dbReference type="PANTHER" id="PTHR11455">
    <property type="entry name" value="CRYPTOCHROME"/>
    <property type="match status" value="1"/>
</dbReference>
<dbReference type="Gene3D" id="1.10.579.10">
    <property type="entry name" value="DNA Cyclobutane Dipyrimidine Photolyase, subunit A, domain 3"/>
    <property type="match status" value="1"/>
</dbReference>
<dbReference type="InterPro" id="IPR018394">
    <property type="entry name" value="DNA_photolyase_1_CS_C"/>
</dbReference>
<keyword evidence="8" id="KW-0456">Lyase</keyword>